<evidence type="ECO:0000313" key="3">
    <source>
        <dbReference type="Proteomes" id="UP000199167"/>
    </source>
</evidence>
<dbReference type="AlphaFoldDB" id="A0A1I0QA03"/>
<sequence length="166" mass="18565">MRALLCLLITAASPLWAQYAHILEEYGVAADIPAGFELKRFGSDERTAYFGNSQLPSAGIRMSAAGPLTISFDAAMDLHMRLLANDQTTILSTQGGDDWFGVVYEFRFSKDVKIPTQIHHYWRELTTCDGRLINAFVEVYYLPDDAPTMASLVQPVIDSLRIRDCN</sequence>
<evidence type="ECO:0000256" key="1">
    <source>
        <dbReference type="SAM" id="SignalP"/>
    </source>
</evidence>
<dbReference type="STRING" id="364200.SAMN04488515_1774"/>
<reference evidence="2 3" key="1">
    <citation type="submission" date="2016-10" db="EMBL/GenBank/DDBJ databases">
        <authorList>
            <person name="de Groot N.N."/>
        </authorList>
    </citation>
    <scope>NUCLEOTIDE SEQUENCE [LARGE SCALE GENOMIC DNA]</scope>
    <source>
        <strain evidence="2 3">DSM 17925</strain>
    </source>
</reference>
<accession>A0A1I0QA03</accession>
<proteinExistence type="predicted"/>
<evidence type="ECO:0000313" key="2">
    <source>
        <dbReference type="EMBL" id="SEW23859.1"/>
    </source>
</evidence>
<gene>
    <name evidence="2" type="ORF">SAMN04488515_1774</name>
</gene>
<keyword evidence="1" id="KW-0732">Signal</keyword>
<dbReference type="Proteomes" id="UP000199167">
    <property type="component" value="Unassembled WGS sequence"/>
</dbReference>
<protein>
    <submittedName>
        <fullName evidence="2">Uncharacterized protein</fullName>
    </submittedName>
</protein>
<feature type="signal peptide" evidence="1">
    <location>
        <begin position="1"/>
        <end position="17"/>
    </location>
</feature>
<dbReference type="EMBL" id="FOIZ01000001">
    <property type="protein sequence ID" value="SEW23859.1"/>
    <property type="molecule type" value="Genomic_DNA"/>
</dbReference>
<organism evidence="2 3">
    <name type="scientific">Cognatiyoonia koreensis</name>
    <dbReference type="NCBI Taxonomy" id="364200"/>
    <lineage>
        <taxon>Bacteria</taxon>
        <taxon>Pseudomonadati</taxon>
        <taxon>Pseudomonadota</taxon>
        <taxon>Alphaproteobacteria</taxon>
        <taxon>Rhodobacterales</taxon>
        <taxon>Paracoccaceae</taxon>
        <taxon>Cognatiyoonia</taxon>
    </lineage>
</organism>
<dbReference type="OrthoDB" id="980947at2"/>
<feature type="chain" id="PRO_5011475099" evidence="1">
    <location>
        <begin position="18"/>
        <end position="166"/>
    </location>
</feature>
<keyword evidence="3" id="KW-1185">Reference proteome</keyword>
<name>A0A1I0QA03_9RHOB</name>
<dbReference type="RefSeq" id="WP_089992892.1">
    <property type="nucleotide sequence ID" value="NZ_FOIZ01000001.1"/>
</dbReference>